<dbReference type="Proteomes" id="UP000887229">
    <property type="component" value="Unassembled WGS sequence"/>
</dbReference>
<dbReference type="GO" id="GO:0020037">
    <property type="term" value="F:heme binding"/>
    <property type="evidence" value="ECO:0007669"/>
    <property type="project" value="InterPro"/>
</dbReference>
<gene>
    <name evidence="11" type="ORF">F5Z01DRAFT_94655</name>
</gene>
<keyword evidence="7 9" id="KW-0503">Monooxygenase</keyword>
<evidence type="ECO:0000256" key="9">
    <source>
        <dbReference type="RuleBase" id="RU000461"/>
    </source>
</evidence>
<dbReference type="InterPro" id="IPR017972">
    <property type="entry name" value="Cyt_P450_CS"/>
</dbReference>
<keyword evidence="12" id="KW-1185">Reference proteome</keyword>
<sequence length="554" mass="62434">MAVIPLVEQVLGLPLVLLVPLTFASSILVVVLLHRLTAVPYPPTIPLIREPPGARRFSLRTRLAYYIDCESLFVEAYEQYLKHGQPVVIPGVGVRKEIIVPPSRLRWLLSQPENQFSNTHGFAEMDQATYSLGDEKPILDPWQGLLVKTDINRMIETICAALDNELGVAFDAHFGMDEHNWKEIDLRLVIARAIAQANSRFTVGLPLCRNPDYLKTLLQQNDLLITVAGALCGMPAPLRPIVGTLASIPNRVLTRRVSGWLIPLWKDRVATARKEAETGVTQTSQEEDHVLMMARYALKERPEEVDDVKLIVRRITALNFGAVHNTSMQVTNLLLNVLGSDPKHNTIARLINESEQILATADSFDEAGRPRWTKTLVSKMKLADSVSRETLRLNPFGYRAMFRKVMVDGLKTEDGHELPKGNVLSYLGFSRQLCGEGYGADPRTYDPFRFSRMRDEAAPVEQGSGEEKKTPVQTFVTTSPDFVPFGHGKHACPGRFLIDFELKMILSYVLRHYHLKFPDSYEGKRPENQWLAEATVPPLNVKICVKRKSQEKRQ</sequence>
<keyword evidence="3 8" id="KW-0349">Heme</keyword>
<keyword evidence="4 8" id="KW-0479">Metal-binding</keyword>
<keyword evidence="10" id="KW-0472">Membrane</keyword>
<dbReference type="PRINTS" id="PR00465">
    <property type="entry name" value="EP450IV"/>
</dbReference>
<keyword evidence="5 9" id="KW-0560">Oxidoreductase</keyword>
<dbReference type="RefSeq" id="XP_046118721.1">
    <property type="nucleotide sequence ID" value="XM_046267249.1"/>
</dbReference>
<evidence type="ECO:0000256" key="5">
    <source>
        <dbReference type="ARBA" id="ARBA00023002"/>
    </source>
</evidence>
<dbReference type="PROSITE" id="PS00086">
    <property type="entry name" value="CYTOCHROME_P450"/>
    <property type="match status" value="1"/>
</dbReference>
<keyword evidence="10" id="KW-0812">Transmembrane</keyword>
<evidence type="ECO:0000256" key="8">
    <source>
        <dbReference type="PIRSR" id="PIRSR602403-1"/>
    </source>
</evidence>
<dbReference type="OrthoDB" id="1844152at2759"/>
<comment type="cofactor">
    <cofactor evidence="1 8">
        <name>heme</name>
        <dbReference type="ChEBI" id="CHEBI:30413"/>
    </cofactor>
</comment>
<evidence type="ECO:0000256" key="7">
    <source>
        <dbReference type="ARBA" id="ARBA00023033"/>
    </source>
</evidence>
<name>A0A9P7ZN74_9HYPO</name>
<dbReference type="GO" id="GO:0005506">
    <property type="term" value="F:iron ion binding"/>
    <property type="evidence" value="ECO:0007669"/>
    <property type="project" value="InterPro"/>
</dbReference>
<evidence type="ECO:0000256" key="2">
    <source>
        <dbReference type="ARBA" id="ARBA00010617"/>
    </source>
</evidence>
<evidence type="ECO:0000256" key="3">
    <source>
        <dbReference type="ARBA" id="ARBA00022617"/>
    </source>
</evidence>
<evidence type="ECO:0000256" key="1">
    <source>
        <dbReference type="ARBA" id="ARBA00001971"/>
    </source>
</evidence>
<organism evidence="11 12">
    <name type="scientific">Emericellopsis atlantica</name>
    <dbReference type="NCBI Taxonomy" id="2614577"/>
    <lineage>
        <taxon>Eukaryota</taxon>
        <taxon>Fungi</taxon>
        <taxon>Dikarya</taxon>
        <taxon>Ascomycota</taxon>
        <taxon>Pezizomycotina</taxon>
        <taxon>Sordariomycetes</taxon>
        <taxon>Hypocreomycetidae</taxon>
        <taxon>Hypocreales</taxon>
        <taxon>Bionectriaceae</taxon>
        <taxon>Emericellopsis</taxon>
    </lineage>
</organism>
<evidence type="ECO:0000313" key="11">
    <source>
        <dbReference type="EMBL" id="KAG9254797.1"/>
    </source>
</evidence>
<dbReference type="PANTHER" id="PTHR46206">
    <property type="entry name" value="CYTOCHROME P450"/>
    <property type="match status" value="1"/>
</dbReference>
<dbReference type="InterPro" id="IPR002403">
    <property type="entry name" value="Cyt_P450_E_grp-IV"/>
</dbReference>
<proteinExistence type="inferred from homology"/>
<dbReference type="PANTHER" id="PTHR46206:SF1">
    <property type="entry name" value="P450, PUTATIVE (EUROFUNG)-RELATED"/>
    <property type="match status" value="1"/>
</dbReference>
<protein>
    <submittedName>
        <fullName evidence="11">Cytochrome P450</fullName>
    </submittedName>
</protein>
<accession>A0A9P7ZN74</accession>
<evidence type="ECO:0000313" key="12">
    <source>
        <dbReference type="Proteomes" id="UP000887229"/>
    </source>
</evidence>
<dbReference type="GO" id="GO:0016705">
    <property type="term" value="F:oxidoreductase activity, acting on paired donors, with incorporation or reduction of molecular oxygen"/>
    <property type="evidence" value="ECO:0007669"/>
    <property type="project" value="InterPro"/>
</dbReference>
<comment type="caution">
    <text evidence="11">The sequence shown here is derived from an EMBL/GenBank/DDBJ whole genome shotgun (WGS) entry which is preliminary data.</text>
</comment>
<feature type="binding site" description="axial binding residue" evidence="8">
    <location>
        <position position="492"/>
    </location>
    <ligand>
        <name>heme</name>
        <dbReference type="ChEBI" id="CHEBI:30413"/>
    </ligand>
    <ligandPart>
        <name>Fe</name>
        <dbReference type="ChEBI" id="CHEBI:18248"/>
    </ligandPart>
</feature>
<dbReference type="EMBL" id="MU251253">
    <property type="protein sequence ID" value="KAG9254797.1"/>
    <property type="molecule type" value="Genomic_DNA"/>
</dbReference>
<dbReference type="Gene3D" id="1.10.630.10">
    <property type="entry name" value="Cytochrome P450"/>
    <property type="match status" value="1"/>
</dbReference>
<dbReference type="SUPFAM" id="SSF48264">
    <property type="entry name" value="Cytochrome P450"/>
    <property type="match status" value="1"/>
</dbReference>
<dbReference type="Pfam" id="PF00067">
    <property type="entry name" value="p450"/>
    <property type="match status" value="1"/>
</dbReference>
<reference evidence="11" key="1">
    <citation type="journal article" date="2021" name="IMA Fungus">
        <title>Genomic characterization of three marine fungi, including Emericellopsis atlantica sp. nov. with signatures of a generalist lifestyle and marine biomass degradation.</title>
        <authorList>
            <person name="Hagestad O.C."/>
            <person name="Hou L."/>
            <person name="Andersen J.H."/>
            <person name="Hansen E.H."/>
            <person name="Altermark B."/>
            <person name="Li C."/>
            <person name="Kuhnert E."/>
            <person name="Cox R.J."/>
            <person name="Crous P.W."/>
            <person name="Spatafora J.W."/>
            <person name="Lail K."/>
            <person name="Amirebrahimi M."/>
            <person name="Lipzen A."/>
            <person name="Pangilinan J."/>
            <person name="Andreopoulos W."/>
            <person name="Hayes R.D."/>
            <person name="Ng V."/>
            <person name="Grigoriev I.V."/>
            <person name="Jackson S.A."/>
            <person name="Sutton T.D.S."/>
            <person name="Dobson A.D.W."/>
            <person name="Rama T."/>
        </authorList>
    </citation>
    <scope>NUCLEOTIDE SEQUENCE</scope>
    <source>
        <strain evidence="11">TS7</strain>
    </source>
</reference>
<dbReference type="InterPro" id="IPR036396">
    <property type="entry name" value="Cyt_P450_sf"/>
</dbReference>
<evidence type="ECO:0000256" key="10">
    <source>
        <dbReference type="SAM" id="Phobius"/>
    </source>
</evidence>
<feature type="transmembrane region" description="Helical" evidence="10">
    <location>
        <begin position="12"/>
        <end position="33"/>
    </location>
</feature>
<dbReference type="CDD" id="cd11041">
    <property type="entry name" value="CYP503A1-like"/>
    <property type="match status" value="1"/>
</dbReference>
<keyword evidence="10" id="KW-1133">Transmembrane helix</keyword>
<dbReference type="InterPro" id="IPR001128">
    <property type="entry name" value="Cyt_P450"/>
</dbReference>
<comment type="similarity">
    <text evidence="2 9">Belongs to the cytochrome P450 family.</text>
</comment>
<keyword evidence="6 8" id="KW-0408">Iron</keyword>
<evidence type="ECO:0000256" key="4">
    <source>
        <dbReference type="ARBA" id="ARBA00022723"/>
    </source>
</evidence>
<dbReference type="GeneID" id="70298152"/>
<evidence type="ECO:0000256" key="6">
    <source>
        <dbReference type="ARBA" id="ARBA00023004"/>
    </source>
</evidence>
<dbReference type="GO" id="GO:0004497">
    <property type="term" value="F:monooxygenase activity"/>
    <property type="evidence" value="ECO:0007669"/>
    <property type="project" value="UniProtKB-KW"/>
</dbReference>
<dbReference type="AlphaFoldDB" id="A0A9P7ZN74"/>